<name>A0AA35TST1_GEOBA</name>
<evidence type="ECO:0000313" key="9">
    <source>
        <dbReference type="Proteomes" id="UP001174909"/>
    </source>
</evidence>
<evidence type="ECO:0000256" key="2">
    <source>
        <dbReference type="ARBA" id="ARBA00004331"/>
    </source>
</evidence>
<dbReference type="PANTHER" id="PTHR16135">
    <property type="entry name" value="REPRESSOR OF YIELD OF DENV PROTEIN"/>
    <property type="match status" value="1"/>
</dbReference>
<comment type="subcellular location">
    <subcellularLocation>
        <location evidence="2">Cytoplasm</location>
        <location evidence="2">Cytoplasmic ribonucleoprotein granule</location>
    </subcellularLocation>
    <subcellularLocation>
        <location evidence="1">Nucleus</location>
    </subcellularLocation>
</comment>
<dbReference type="GO" id="GO:0036464">
    <property type="term" value="C:cytoplasmic ribonucleoprotein granule"/>
    <property type="evidence" value="ECO:0007669"/>
    <property type="project" value="UniProtKB-SubCell"/>
</dbReference>
<dbReference type="GO" id="GO:0045087">
    <property type="term" value="P:innate immune response"/>
    <property type="evidence" value="ECO:0007669"/>
    <property type="project" value="TreeGrafter"/>
</dbReference>
<keyword evidence="6" id="KW-0539">Nucleus</keyword>
<evidence type="ECO:0000256" key="3">
    <source>
        <dbReference type="ARBA" id="ARBA00005469"/>
    </source>
</evidence>
<dbReference type="GO" id="GO:0075523">
    <property type="term" value="P:viral translational frameshifting"/>
    <property type="evidence" value="ECO:0007669"/>
    <property type="project" value="TreeGrafter"/>
</dbReference>
<comment type="caution">
    <text evidence="8">The sequence shown here is derived from an EMBL/GenBank/DDBJ whole genome shotgun (WGS) entry which is preliminary data.</text>
</comment>
<dbReference type="AlphaFoldDB" id="A0AA35TST1"/>
<dbReference type="EMBL" id="CASHTH010004072">
    <property type="protein sequence ID" value="CAI8053119.1"/>
    <property type="molecule type" value="Genomic_DNA"/>
</dbReference>
<organism evidence="8 9">
    <name type="scientific">Geodia barretti</name>
    <name type="common">Barrett's horny sponge</name>
    <dbReference type="NCBI Taxonomy" id="519541"/>
    <lineage>
        <taxon>Eukaryota</taxon>
        <taxon>Metazoa</taxon>
        <taxon>Porifera</taxon>
        <taxon>Demospongiae</taxon>
        <taxon>Heteroscleromorpha</taxon>
        <taxon>Tetractinellida</taxon>
        <taxon>Astrophorina</taxon>
        <taxon>Geodiidae</taxon>
        <taxon>Geodia</taxon>
    </lineage>
</organism>
<evidence type="ECO:0000256" key="5">
    <source>
        <dbReference type="ARBA" id="ARBA00022884"/>
    </source>
</evidence>
<proteinExistence type="inferred from homology"/>
<keyword evidence="5" id="KW-0694">RNA-binding</keyword>
<keyword evidence="9" id="KW-1185">Reference proteome</keyword>
<gene>
    <name evidence="8" type="ORF">GBAR_LOCUS29052</name>
</gene>
<dbReference type="GO" id="GO:0043022">
    <property type="term" value="F:ribosome binding"/>
    <property type="evidence" value="ECO:0007669"/>
    <property type="project" value="TreeGrafter"/>
</dbReference>
<feature type="compositionally biased region" description="Low complexity" evidence="7">
    <location>
        <begin position="767"/>
        <end position="787"/>
    </location>
</feature>
<accession>A0AA35TST1</accession>
<dbReference type="GO" id="GO:0005634">
    <property type="term" value="C:nucleus"/>
    <property type="evidence" value="ECO:0007669"/>
    <property type="project" value="UniProtKB-SubCell"/>
</dbReference>
<sequence>MAEPRPQLAELSRALDSLSQEKLRYLCVELGVPPATLSNIDASHPRDALRCITEYLEALLAYDESLSWERIVEVLSTSRLRQKTLAVNIKERYCPGPLPQSYSSPQSVSSSCDDEVSGTSGFEFSTPYPTPTPPRLYDIDSPPQLKPALLPANDLSPSVKSKPNAVGQKYAKKITGLKTKFRSIVISSNSYLSQIMSRTDIEHFKIDLTTLPMMGKTHHFLKKKRKKIRKAKSVQKVFDILDPYWNHVDYALLEHIVVNYCDDRIKRKMEKYKKRLHKFEKATSVKQFMSVAAKSHPVPKGYSTMTATLNMDAEECSLYHVREIKDSIVERANLEPYVALLQDIHASFVVLTIAFPAAGCQHVKSALDVDFLLGLGISPDSVTFGSVPRQQVFVSRLASIRNRFITREQVLKPVSSGQTVSSSESSSHHEFHHFPDDEASSLMPDPPQNVREEITFTFGHHDLKSKFCGSRPDLMRGYCEEIESQTQNQEVSIQFQWQPHGLEFTIAGLEEGVATALQLVQKEFKVSISRITKATMSSSLQSIPGPQPTLTLEALKQHDELMQTDVRQFCCPYCDLSWWRVIPANKPVSRCKNCHLRFDPLPRSCEFGVGFFTCPNTDCQNVFYTDCMGDAHRECPDCFSIVGGPYIHPDIEPKQYYGQIWASQYHISTGSTYDTWLSQPSSFTGDPYFSSYGEPPPSPPLSPLQTRACSSSPLLRYPRHPSSLANNPFSYYDKPWCSLPQLPRQTRTSLSVHFPRCPPQPSSITGDPLYSPVSSSDDSPSYSSLPLQTHRQYNPSLSLSQQDFADYSGRVTCYRAHPSSLPYQSLPRQVSSSDDSYSHPSLPLQTRRQYHPILSLSQPDFADYSGRFTRYRATTSCGYASHGSTNSSMGSSCLAR</sequence>
<feature type="compositionally biased region" description="Low complexity" evidence="7">
    <location>
        <begin position="831"/>
        <end position="843"/>
    </location>
</feature>
<evidence type="ECO:0000256" key="1">
    <source>
        <dbReference type="ARBA" id="ARBA00004123"/>
    </source>
</evidence>
<reference evidence="8" key="1">
    <citation type="submission" date="2023-03" db="EMBL/GenBank/DDBJ databases">
        <authorList>
            <person name="Steffen K."/>
            <person name="Cardenas P."/>
        </authorList>
    </citation>
    <scope>NUCLEOTIDE SEQUENCE</scope>
</reference>
<comment type="similarity">
    <text evidence="3">Belongs to the SHFL family.</text>
</comment>
<dbReference type="Pfam" id="PF15135">
    <property type="entry name" value="UPF0515"/>
    <property type="match status" value="1"/>
</dbReference>
<dbReference type="Proteomes" id="UP001174909">
    <property type="component" value="Unassembled WGS sequence"/>
</dbReference>
<feature type="region of interest" description="Disordered" evidence="7">
    <location>
        <begin position="688"/>
        <end position="707"/>
    </location>
</feature>
<feature type="region of interest" description="Disordered" evidence="7">
    <location>
        <begin position="415"/>
        <end position="445"/>
    </location>
</feature>
<evidence type="ECO:0000256" key="7">
    <source>
        <dbReference type="SAM" id="MobiDB-lite"/>
    </source>
</evidence>
<evidence type="ECO:0000256" key="4">
    <source>
        <dbReference type="ARBA" id="ARBA00022490"/>
    </source>
</evidence>
<feature type="compositionally biased region" description="Basic and acidic residues" evidence="7">
    <location>
        <begin position="426"/>
        <end position="436"/>
    </location>
</feature>
<feature type="region of interest" description="Disordered" evidence="7">
    <location>
        <begin position="824"/>
        <end position="843"/>
    </location>
</feature>
<protein>
    <submittedName>
        <fullName evidence="8">Shiftless antiviral inhibitor of ribosomal frameshifting protein homolog</fullName>
    </submittedName>
</protein>
<evidence type="ECO:0000256" key="6">
    <source>
        <dbReference type="ARBA" id="ARBA00023242"/>
    </source>
</evidence>
<dbReference type="GO" id="GO:1990825">
    <property type="term" value="F:sequence-specific mRNA binding"/>
    <property type="evidence" value="ECO:0007669"/>
    <property type="project" value="TreeGrafter"/>
</dbReference>
<dbReference type="PANTHER" id="PTHR16135:SF2">
    <property type="entry name" value="SHIFTLESS ANTIVIRAL INHIBITOR OF RIBOSOMAL FRAMESHIFTING PROTEIN"/>
    <property type="match status" value="1"/>
</dbReference>
<evidence type="ECO:0000313" key="8">
    <source>
        <dbReference type="EMBL" id="CAI8053119.1"/>
    </source>
</evidence>
<keyword evidence="4" id="KW-0963">Cytoplasm</keyword>
<dbReference type="InterPro" id="IPR026795">
    <property type="entry name" value="SHFL"/>
</dbReference>
<feature type="region of interest" description="Disordered" evidence="7">
    <location>
        <begin position="750"/>
        <end position="788"/>
    </location>
</feature>